<evidence type="ECO:0000256" key="1">
    <source>
        <dbReference type="SAM" id="Phobius"/>
    </source>
</evidence>
<dbReference type="PANTHER" id="PTHR42024:SF1">
    <property type="entry name" value="AMINO ACID PERMEASE_ SLC12A DOMAIN-CONTAINING PROTEIN"/>
    <property type="match status" value="1"/>
</dbReference>
<proteinExistence type="predicted"/>
<name>A0A6A5XX55_9PLEO</name>
<feature type="transmembrane region" description="Helical" evidence="1">
    <location>
        <begin position="55"/>
        <end position="73"/>
    </location>
</feature>
<dbReference type="Proteomes" id="UP000799778">
    <property type="component" value="Unassembled WGS sequence"/>
</dbReference>
<dbReference type="AlphaFoldDB" id="A0A6A5XX55"/>
<keyword evidence="3" id="KW-1185">Reference proteome</keyword>
<sequence>MSQRSDVTLPAIPLDLWSHKRSITIHWTIILIANCILPIALYFSLKKHTSLHTELILSIILPIIGLPALATLFKRFLRLYRNEDARPTTSRSRWAFDFFQWNFTVGVVYITIVLVLGSTSANVRLVALMIPLSILQTCTQLVLTEVLFIAKLAIPFPLSSFEAGSRFPPGVIVIAEDICAVDGACGRQFRSALVRRIASSPALENVSRQLDWMWGVSGLLVAGTLLAVIFGAENPEIGYALCKLSRTSPF</sequence>
<dbReference type="EMBL" id="ML978068">
    <property type="protein sequence ID" value="KAF2017742.1"/>
    <property type="molecule type" value="Genomic_DNA"/>
</dbReference>
<keyword evidence="1" id="KW-0812">Transmembrane</keyword>
<reference evidence="2" key="1">
    <citation type="journal article" date="2020" name="Stud. Mycol.">
        <title>101 Dothideomycetes genomes: a test case for predicting lifestyles and emergence of pathogens.</title>
        <authorList>
            <person name="Haridas S."/>
            <person name="Albert R."/>
            <person name="Binder M."/>
            <person name="Bloem J."/>
            <person name="Labutti K."/>
            <person name="Salamov A."/>
            <person name="Andreopoulos B."/>
            <person name="Baker S."/>
            <person name="Barry K."/>
            <person name="Bills G."/>
            <person name="Bluhm B."/>
            <person name="Cannon C."/>
            <person name="Castanera R."/>
            <person name="Culley D."/>
            <person name="Daum C."/>
            <person name="Ezra D."/>
            <person name="Gonzalez J."/>
            <person name="Henrissat B."/>
            <person name="Kuo A."/>
            <person name="Liang C."/>
            <person name="Lipzen A."/>
            <person name="Lutzoni F."/>
            <person name="Magnuson J."/>
            <person name="Mondo S."/>
            <person name="Nolan M."/>
            <person name="Ohm R."/>
            <person name="Pangilinan J."/>
            <person name="Park H.-J."/>
            <person name="Ramirez L."/>
            <person name="Alfaro M."/>
            <person name="Sun H."/>
            <person name="Tritt A."/>
            <person name="Yoshinaga Y."/>
            <person name="Zwiers L.-H."/>
            <person name="Turgeon B."/>
            <person name="Goodwin S."/>
            <person name="Spatafora J."/>
            <person name="Crous P."/>
            <person name="Grigoriev I."/>
        </authorList>
    </citation>
    <scope>NUCLEOTIDE SEQUENCE</scope>
    <source>
        <strain evidence="2">CBS 175.79</strain>
    </source>
</reference>
<feature type="transmembrane region" description="Helical" evidence="1">
    <location>
        <begin position="212"/>
        <end position="232"/>
    </location>
</feature>
<dbReference type="RefSeq" id="XP_033386081.1">
    <property type="nucleotide sequence ID" value="XM_033521338.1"/>
</dbReference>
<evidence type="ECO:0000313" key="3">
    <source>
        <dbReference type="Proteomes" id="UP000799778"/>
    </source>
</evidence>
<keyword evidence="1" id="KW-0472">Membrane</keyword>
<protein>
    <submittedName>
        <fullName evidence="2">Uncharacterized protein</fullName>
    </submittedName>
</protein>
<dbReference type="OrthoDB" id="4838853at2759"/>
<evidence type="ECO:0000313" key="2">
    <source>
        <dbReference type="EMBL" id="KAF2017742.1"/>
    </source>
</evidence>
<accession>A0A6A5XX55</accession>
<organism evidence="2 3">
    <name type="scientific">Aaosphaeria arxii CBS 175.79</name>
    <dbReference type="NCBI Taxonomy" id="1450172"/>
    <lineage>
        <taxon>Eukaryota</taxon>
        <taxon>Fungi</taxon>
        <taxon>Dikarya</taxon>
        <taxon>Ascomycota</taxon>
        <taxon>Pezizomycotina</taxon>
        <taxon>Dothideomycetes</taxon>
        <taxon>Pleosporomycetidae</taxon>
        <taxon>Pleosporales</taxon>
        <taxon>Pleosporales incertae sedis</taxon>
        <taxon>Aaosphaeria</taxon>
    </lineage>
</organism>
<dbReference type="GeneID" id="54278735"/>
<feature type="transmembrane region" description="Helical" evidence="1">
    <location>
        <begin position="23"/>
        <end position="43"/>
    </location>
</feature>
<gene>
    <name evidence="2" type="ORF">BU24DRAFT_157572</name>
</gene>
<dbReference type="PANTHER" id="PTHR42024">
    <property type="entry name" value="AMINO ACID PERMEASE_ SLC12A DOMAIN-CONTAINING PROTEIN"/>
    <property type="match status" value="1"/>
</dbReference>
<feature type="transmembrane region" description="Helical" evidence="1">
    <location>
        <begin position="94"/>
        <end position="116"/>
    </location>
</feature>
<keyword evidence="1" id="KW-1133">Transmembrane helix</keyword>